<reference evidence="3" key="1">
    <citation type="journal article" date="2016" name="Nat. Genet.">
        <title>The genome sequences of Arachis duranensis and Arachis ipaensis, the diploid ancestors of cultivated peanut.</title>
        <authorList>
            <person name="Bertioli D.J."/>
            <person name="Cannon S.B."/>
            <person name="Froenicke L."/>
            <person name="Huang G."/>
            <person name="Farmer A.D."/>
            <person name="Cannon E.K."/>
            <person name="Liu X."/>
            <person name="Gao D."/>
            <person name="Clevenger J."/>
            <person name="Dash S."/>
            <person name="Ren L."/>
            <person name="Moretzsohn M.C."/>
            <person name="Shirasawa K."/>
            <person name="Huang W."/>
            <person name="Vidigal B."/>
            <person name="Abernathy B."/>
            <person name="Chu Y."/>
            <person name="Niederhuth C.E."/>
            <person name="Umale P."/>
            <person name="Araujo A.C."/>
            <person name="Kozik A."/>
            <person name="Kim K.D."/>
            <person name="Burow M.D."/>
            <person name="Varshney R.K."/>
            <person name="Wang X."/>
            <person name="Zhang X."/>
            <person name="Barkley N."/>
            <person name="Guimaraes P.M."/>
            <person name="Isobe S."/>
            <person name="Guo B."/>
            <person name="Liao B."/>
            <person name="Stalker H.T."/>
            <person name="Schmitz R.J."/>
            <person name="Scheffler B.E."/>
            <person name="Leal-Bertioli S.C."/>
            <person name="Xun X."/>
            <person name="Jackson S.A."/>
            <person name="Michelmore R."/>
            <person name="Ozias-Akins P."/>
        </authorList>
    </citation>
    <scope>NUCLEOTIDE SEQUENCE [LARGE SCALE GENOMIC DNA]</scope>
    <source>
        <strain evidence="3">cv. V14167</strain>
    </source>
</reference>
<keyword evidence="3" id="KW-1185">Reference proteome</keyword>
<feature type="compositionally biased region" description="Polar residues" evidence="1">
    <location>
        <begin position="327"/>
        <end position="341"/>
    </location>
</feature>
<feature type="region of interest" description="Disordered" evidence="1">
    <location>
        <begin position="316"/>
        <end position="368"/>
    </location>
</feature>
<feature type="compositionally biased region" description="Low complexity" evidence="1">
    <location>
        <begin position="357"/>
        <end position="368"/>
    </location>
</feature>
<dbReference type="PANTHER" id="PTHR33223">
    <property type="entry name" value="CCHC-TYPE DOMAIN-CONTAINING PROTEIN"/>
    <property type="match status" value="1"/>
</dbReference>
<evidence type="ECO:0000313" key="4">
    <source>
        <dbReference type="RefSeq" id="XP_015965517.1"/>
    </source>
</evidence>
<reference evidence="4" key="2">
    <citation type="submission" date="2025-08" db="UniProtKB">
        <authorList>
            <consortium name="RefSeq"/>
        </authorList>
    </citation>
    <scope>IDENTIFICATION</scope>
    <source>
        <tissue evidence="4">Whole plant</tissue>
    </source>
</reference>
<dbReference type="PANTHER" id="PTHR33223:SF3">
    <property type="match status" value="1"/>
</dbReference>
<dbReference type="AlphaFoldDB" id="A0A6P4DJB6"/>
<organism evidence="3 4">
    <name type="scientific">Arachis duranensis</name>
    <name type="common">Wild peanut</name>
    <dbReference type="NCBI Taxonomy" id="130453"/>
    <lineage>
        <taxon>Eukaryota</taxon>
        <taxon>Viridiplantae</taxon>
        <taxon>Streptophyta</taxon>
        <taxon>Embryophyta</taxon>
        <taxon>Tracheophyta</taxon>
        <taxon>Spermatophyta</taxon>
        <taxon>Magnoliopsida</taxon>
        <taxon>eudicotyledons</taxon>
        <taxon>Gunneridae</taxon>
        <taxon>Pentapetalae</taxon>
        <taxon>rosids</taxon>
        <taxon>fabids</taxon>
        <taxon>Fabales</taxon>
        <taxon>Fabaceae</taxon>
        <taxon>Papilionoideae</taxon>
        <taxon>50 kb inversion clade</taxon>
        <taxon>dalbergioids sensu lato</taxon>
        <taxon>Dalbergieae</taxon>
        <taxon>Pterocarpus clade</taxon>
        <taxon>Arachis</taxon>
    </lineage>
</organism>
<evidence type="ECO:0000259" key="2">
    <source>
        <dbReference type="Pfam" id="PF03732"/>
    </source>
</evidence>
<dbReference type="InterPro" id="IPR005162">
    <property type="entry name" value="Retrotrans_gag_dom"/>
</dbReference>
<name>A0A6P4DJB6_ARADU</name>
<dbReference type="Pfam" id="PF03732">
    <property type="entry name" value="Retrotrans_gag"/>
    <property type="match status" value="1"/>
</dbReference>
<protein>
    <submittedName>
        <fullName evidence="4">Uncharacterized protein LOC107489277</fullName>
    </submittedName>
</protein>
<dbReference type="Proteomes" id="UP000515211">
    <property type="component" value="Chromosome 5"/>
</dbReference>
<proteinExistence type="predicted"/>
<gene>
    <name evidence="4" type="primary">LOC107489277</name>
</gene>
<feature type="domain" description="Retrotransposon gag" evidence="2">
    <location>
        <begin position="82"/>
        <end position="175"/>
    </location>
</feature>
<sequence>MAAPRRITFQEAGAPNFTLPPFQAHNPNLGVDIEIKIALINLLPKFHGLPAQEPLKHLRDFQIACSTVRRNGATETSILLAAFPFSLEKKAREWYYTQPKAVVTNWDMLRREFLEKYFPAEVTDRLRKEISMIIQGKSETLYEYSERFTNLLDPCPHHIIDKLVLISYFTQGMKPQDKTTLDCASNGSLKKYKTTDEAWQLIDDLAEYARTHKCNRNNHPKAVAEVSSCNENTALTQSLCEMTNLLKQIHLGQQQSQLPSPQPSQQLVPQRVCGICADYSHYIDECPQLQHEDKTLAATHNFYDCPNQGYYQQGSNYNQGGNFNQGWQDNSNQGWRDNSNQEWRDNYNRGGRDNNKNQRWNNNNRQQN</sequence>
<dbReference type="GeneID" id="107489277"/>
<feature type="compositionally biased region" description="Low complexity" evidence="1">
    <location>
        <begin position="316"/>
        <end position="326"/>
    </location>
</feature>
<dbReference type="RefSeq" id="XP_015965517.1">
    <property type="nucleotide sequence ID" value="XM_016110031.1"/>
</dbReference>
<dbReference type="OrthoDB" id="851862at2759"/>
<evidence type="ECO:0000256" key="1">
    <source>
        <dbReference type="SAM" id="MobiDB-lite"/>
    </source>
</evidence>
<accession>A0A6P4DJB6</accession>
<dbReference type="KEGG" id="adu:107489277"/>
<evidence type="ECO:0000313" key="3">
    <source>
        <dbReference type="Proteomes" id="UP000515211"/>
    </source>
</evidence>
<feature type="compositionally biased region" description="Basic and acidic residues" evidence="1">
    <location>
        <begin position="342"/>
        <end position="356"/>
    </location>
</feature>